<proteinExistence type="predicted"/>
<accession>A0A9D1P6J9</accession>
<evidence type="ECO:0000313" key="1">
    <source>
        <dbReference type="EMBL" id="HIV26946.1"/>
    </source>
</evidence>
<protein>
    <submittedName>
        <fullName evidence="1">Uncharacterized protein</fullName>
    </submittedName>
</protein>
<name>A0A9D1P6J9_9FIRM</name>
<dbReference type="EMBL" id="DVOT01000057">
    <property type="protein sequence ID" value="HIV26946.1"/>
    <property type="molecule type" value="Genomic_DNA"/>
</dbReference>
<reference evidence="1" key="2">
    <citation type="journal article" date="2021" name="PeerJ">
        <title>Extensive microbial diversity within the chicken gut microbiome revealed by metagenomics and culture.</title>
        <authorList>
            <person name="Gilroy R."/>
            <person name="Ravi A."/>
            <person name="Getino M."/>
            <person name="Pursley I."/>
            <person name="Horton D.L."/>
            <person name="Alikhan N.F."/>
            <person name="Baker D."/>
            <person name="Gharbi K."/>
            <person name="Hall N."/>
            <person name="Watson M."/>
            <person name="Adriaenssens E.M."/>
            <person name="Foster-Nyarko E."/>
            <person name="Jarju S."/>
            <person name="Secka A."/>
            <person name="Antonio M."/>
            <person name="Oren A."/>
            <person name="Chaudhuri R.R."/>
            <person name="La Ragione R."/>
            <person name="Hildebrand F."/>
            <person name="Pallen M.J."/>
        </authorList>
    </citation>
    <scope>NUCLEOTIDE SEQUENCE</scope>
    <source>
        <strain evidence="1">CHK183-6373</strain>
    </source>
</reference>
<comment type="caution">
    <text evidence="1">The sequence shown here is derived from an EMBL/GenBank/DDBJ whole genome shotgun (WGS) entry which is preliminary data.</text>
</comment>
<gene>
    <name evidence="1" type="ORF">IAA64_03175</name>
</gene>
<organism evidence="1 2">
    <name type="scientific">Candidatus Ornithocaccomicrobium faecavium</name>
    <dbReference type="NCBI Taxonomy" id="2840890"/>
    <lineage>
        <taxon>Bacteria</taxon>
        <taxon>Bacillati</taxon>
        <taxon>Bacillota</taxon>
        <taxon>Clostridia</taxon>
        <taxon>Candidatus Ornithocaccomicrobium</taxon>
    </lineage>
</organism>
<dbReference type="AlphaFoldDB" id="A0A9D1P6J9"/>
<evidence type="ECO:0000313" key="2">
    <source>
        <dbReference type="Proteomes" id="UP000886884"/>
    </source>
</evidence>
<reference evidence="1" key="1">
    <citation type="submission" date="2020-10" db="EMBL/GenBank/DDBJ databases">
        <authorList>
            <person name="Gilroy R."/>
        </authorList>
    </citation>
    <scope>NUCLEOTIDE SEQUENCE</scope>
    <source>
        <strain evidence="1">CHK183-6373</strain>
    </source>
</reference>
<dbReference type="Proteomes" id="UP000886884">
    <property type="component" value="Unassembled WGS sequence"/>
</dbReference>
<sequence length="77" mass="8515">MHYITLQGLQSSDFLKCGDVSEKIAGLARIALFDGDFVSKTIAPAQRCFSFGREEARQALLRPKLNLTRAVDCAKLL</sequence>